<evidence type="ECO:0000256" key="1">
    <source>
        <dbReference type="SAM" id="MobiDB-lite"/>
    </source>
</evidence>
<proteinExistence type="predicted"/>
<name>A0ABR2LQL6_9ASPA</name>
<protein>
    <recommendedName>
        <fullName evidence="4">Ribosomal protein S14</fullName>
    </recommendedName>
</protein>
<evidence type="ECO:0000313" key="3">
    <source>
        <dbReference type="Proteomes" id="UP001412067"/>
    </source>
</evidence>
<feature type="compositionally biased region" description="Low complexity" evidence="1">
    <location>
        <begin position="46"/>
        <end position="60"/>
    </location>
</feature>
<evidence type="ECO:0000313" key="2">
    <source>
        <dbReference type="EMBL" id="KAK8946299.1"/>
    </source>
</evidence>
<comment type="caution">
    <text evidence="2">The sequence shown here is derived from an EMBL/GenBank/DDBJ whole genome shotgun (WGS) entry which is preliminary data.</text>
</comment>
<feature type="region of interest" description="Disordered" evidence="1">
    <location>
        <begin position="40"/>
        <end position="65"/>
    </location>
</feature>
<keyword evidence="3" id="KW-1185">Reference proteome</keyword>
<dbReference type="EMBL" id="JBBWWR010000017">
    <property type="protein sequence ID" value="KAK8946299.1"/>
    <property type="molecule type" value="Genomic_DNA"/>
</dbReference>
<dbReference type="Proteomes" id="UP001412067">
    <property type="component" value="Unassembled WGS sequence"/>
</dbReference>
<sequence length="173" mass="19461">MLLQLPLLTLPNPKSPSSFPQILNVRCNYAAGLTLRSTRAARRRNSAGGRSRVNNASNEDSSVEESSDMGVRAALSMLKFYKNMNFLSAHVCDMTTRTKRTLTFVETSRDSMRAKYLKLIVRRNITASAIKLPLCANLQCVLDGGIQTIRRCKGYNLDNLAPLPLQPTWWKWI</sequence>
<gene>
    <name evidence="2" type="ORF">KSP40_PGU004769</name>
</gene>
<reference evidence="2 3" key="1">
    <citation type="journal article" date="2022" name="Nat. Plants">
        <title>Genomes of leafy and leafless Platanthera orchids illuminate the evolution of mycoheterotrophy.</title>
        <authorList>
            <person name="Li M.H."/>
            <person name="Liu K.W."/>
            <person name="Li Z."/>
            <person name="Lu H.C."/>
            <person name="Ye Q.L."/>
            <person name="Zhang D."/>
            <person name="Wang J.Y."/>
            <person name="Li Y.F."/>
            <person name="Zhong Z.M."/>
            <person name="Liu X."/>
            <person name="Yu X."/>
            <person name="Liu D.K."/>
            <person name="Tu X.D."/>
            <person name="Liu B."/>
            <person name="Hao Y."/>
            <person name="Liao X.Y."/>
            <person name="Jiang Y.T."/>
            <person name="Sun W.H."/>
            <person name="Chen J."/>
            <person name="Chen Y.Q."/>
            <person name="Ai Y."/>
            <person name="Zhai J.W."/>
            <person name="Wu S.S."/>
            <person name="Zhou Z."/>
            <person name="Hsiao Y.Y."/>
            <person name="Wu W.L."/>
            <person name="Chen Y.Y."/>
            <person name="Lin Y.F."/>
            <person name="Hsu J.L."/>
            <person name="Li C.Y."/>
            <person name="Wang Z.W."/>
            <person name="Zhao X."/>
            <person name="Zhong W.Y."/>
            <person name="Ma X.K."/>
            <person name="Ma L."/>
            <person name="Huang J."/>
            <person name="Chen G.Z."/>
            <person name="Huang M.Z."/>
            <person name="Huang L."/>
            <person name="Peng D.H."/>
            <person name="Luo Y.B."/>
            <person name="Zou S.Q."/>
            <person name="Chen S.P."/>
            <person name="Lan S."/>
            <person name="Tsai W.C."/>
            <person name="Van de Peer Y."/>
            <person name="Liu Z.J."/>
        </authorList>
    </citation>
    <scope>NUCLEOTIDE SEQUENCE [LARGE SCALE GENOMIC DNA]</scope>
    <source>
        <strain evidence="2">Lor288</strain>
    </source>
</reference>
<organism evidence="2 3">
    <name type="scientific">Platanthera guangdongensis</name>
    <dbReference type="NCBI Taxonomy" id="2320717"/>
    <lineage>
        <taxon>Eukaryota</taxon>
        <taxon>Viridiplantae</taxon>
        <taxon>Streptophyta</taxon>
        <taxon>Embryophyta</taxon>
        <taxon>Tracheophyta</taxon>
        <taxon>Spermatophyta</taxon>
        <taxon>Magnoliopsida</taxon>
        <taxon>Liliopsida</taxon>
        <taxon>Asparagales</taxon>
        <taxon>Orchidaceae</taxon>
        <taxon>Orchidoideae</taxon>
        <taxon>Orchideae</taxon>
        <taxon>Orchidinae</taxon>
        <taxon>Platanthera</taxon>
    </lineage>
</organism>
<evidence type="ECO:0008006" key="4">
    <source>
        <dbReference type="Google" id="ProtNLM"/>
    </source>
</evidence>
<accession>A0ABR2LQL6</accession>